<feature type="signal peptide" evidence="2">
    <location>
        <begin position="1"/>
        <end position="36"/>
    </location>
</feature>
<comment type="caution">
    <text evidence="3">The sequence shown here is derived from an EMBL/GenBank/DDBJ whole genome shotgun (WGS) entry which is preliminary data.</text>
</comment>
<protein>
    <recommendedName>
        <fullName evidence="5">Thiol:disulfide interchange protein DsbD N-terminal domain-containing protein</fullName>
    </recommendedName>
</protein>
<evidence type="ECO:0000256" key="1">
    <source>
        <dbReference type="SAM" id="MobiDB-lite"/>
    </source>
</evidence>
<dbReference type="RefSeq" id="WP_197041011.1">
    <property type="nucleotide sequence ID" value="NZ_ASRX01000006.1"/>
</dbReference>
<keyword evidence="4" id="KW-1185">Reference proteome</keyword>
<dbReference type="STRING" id="1192034.CAP_6939"/>
<evidence type="ECO:0000313" key="3">
    <source>
        <dbReference type="EMBL" id="EYF07917.1"/>
    </source>
</evidence>
<evidence type="ECO:0000313" key="4">
    <source>
        <dbReference type="Proteomes" id="UP000019678"/>
    </source>
</evidence>
<organism evidence="3 4">
    <name type="scientific">Chondromyces apiculatus DSM 436</name>
    <dbReference type="NCBI Taxonomy" id="1192034"/>
    <lineage>
        <taxon>Bacteria</taxon>
        <taxon>Pseudomonadati</taxon>
        <taxon>Myxococcota</taxon>
        <taxon>Polyangia</taxon>
        <taxon>Polyangiales</taxon>
        <taxon>Polyangiaceae</taxon>
        <taxon>Chondromyces</taxon>
    </lineage>
</organism>
<sequence>MIHAPSLRASLPSSPSRASRAALTALSALALTGALAGCTASEAATPPPGSDVQAAPAAAKGPKVDSETYTIEMKPTGKYKAGQEGSVEVTLVPKAPYHINDKYPIKFKPTEPAPDGIKYPKAVLKKEDGTVDDKKALFKVPFVVSKAGPTKVSGTLYMSVCSEANCIMDKQELEASVDVE</sequence>
<evidence type="ECO:0008006" key="5">
    <source>
        <dbReference type="Google" id="ProtNLM"/>
    </source>
</evidence>
<dbReference type="Proteomes" id="UP000019678">
    <property type="component" value="Unassembled WGS sequence"/>
</dbReference>
<reference evidence="3 4" key="1">
    <citation type="submission" date="2013-05" db="EMBL/GenBank/DDBJ databases">
        <title>Genome assembly of Chondromyces apiculatus DSM 436.</title>
        <authorList>
            <person name="Sharma G."/>
            <person name="Khatri I."/>
            <person name="Kaur C."/>
            <person name="Mayilraj S."/>
            <person name="Subramanian S."/>
        </authorList>
    </citation>
    <scope>NUCLEOTIDE SEQUENCE [LARGE SCALE GENOMIC DNA]</scope>
    <source>
        <strain evidence="3 4">DSM 436</strain>
    </source>
</reference>
<accession>A0A017TG68</accession>
<name>A0A017TG68_9BACT</name>
<dbReference type="AlphaFoldDB" id="A0A017TG68"/>
<dbReference type="EMBL" id="ASRX01000006">
    <property type="protein sequence ID" value="EYF07917.1"/>
    <property type="molecule type" value="Genomic_DNA"/>
</dbReference>
<gene>
    <name evidence="3" type="ORF">CAP_6939</name>
</gene>
<proteinExistence type="predicted"/>
<feature type="chain" id="PRO_5001496609" description="Thiol:disulfide interchange protein DsbD N-terminal domain-containing protein" evidence="2">
    <location>
        <begin position="37"/>
        <end position="180"/>
    </location>
</feature>
<evidence type="ECO:0000256" key="2">
    <source>
        <dbReference type="SAM" id="SignalP"/>
    </source>
</evidence>
<feature type="region of interest" description="Disordered" evidence="1">
    <location>
        <begin position="41"/>
        <end position="65"/>
    </location>
</feature>
<keyword evidence="2" id="KW-0732">Signal</keyword>